<dbReference type="EMBL" id="CP133217">
    <property type="protein sequence ID" value="WML88170.1"/>
    <property type="molecule type" value="Genomic_DNA"/>
</dbReference>
<dbReference type="Proteomes" id="UP001223336">
    <property type="component" value="Unassembled WGS sequence"/>
</dbReference>
<dbReference type="Gene3D" id="3.40.50.300">
    <property type="entry name" value="P-loop containing nucleotide triphosphate hydrolases"/>
    <property type="match status" value="1"/>
</dbReference>
<evidence type="ECO:0000313" key="2">
    <source>
        <dbReference type="EMBL" id="MDQ5766969.1"/>
    </source>
</evidence>
<dbReference type="PANTHER" id="PTHR34825:SF2">
    <property type="entry name" value="AAA-ATPASE-LIKE DOMAIN-CONTAINING PROTEIN"/>
    <property type="match status" value="1"/>
</dbReference>
<sequence>MKIPYGESNFKTVISGGYVYVDKTATITQLEEAGKYLFLLRPRRFGKSLFLSMLEYYYDMAYRDEFDTLFGRLAIGQNPTPLRNSYQVLFMDFSGIDTDAGHDAILQRINDKLDTYLLSFLLRYGHATEIQTKVTEKNSPAAKMEYFMDAMSGQKLLLLIDEYDHFANSILAADMKLFLRVMGKGGFVRSFYETLKTATQRGTLDRLFVTGVTPIMLDSMTSGFNIGQNLSLHEGFNEAIGFTKTEVSSLLQPLADACASDTEQLLADVTRWYNGYRFNIKALETVYNANMVLYFVKNFDLRRCTYPKPMMDENIASDYGKIMGMFSIGNRDENFAVLDELINQGAVQASQRRKFEFDKGFDRDDFISLLAYMGFVTLQNETLAGETFVIPNYAIREFYFHYFKVELERRNQISIPNQALRLAVEKLALYADIQPLMDEMVRALQLLSNRDAMGMDEKHVKVLLLTLLYQTQIYFVQSERELNRRYPDILLLERNPIAVPHQHLIELKYSKKSDKEAGWAAKKQEGMEQVQGYLQLPEIAALQNLVAWLLVTDGERVEVVTF</sequence>
<dbReference type="PANTHER" id="PTHR34825">
    <property type="entry name" value="CONSERVED PROTEIN, WITH A WEAK D-GALACTARATE DEHYDRATASE/ALTRONATE HYDROLASE DOMAIN"/>
    <property type="match status" value="1"/>
</dbReference>
<organism evidence="3">
    <name type="scientific">Thiothrix subterranea</name>
    <dbReference type="NCBI Taxonomy" id="2735563"/>
    <lineage>
        <taxon>Bacteria</taxon>
        <taxon>Pseudomonadati</taxon>
        <taxon>Pseudomonadota</taxon>
        <taxon>Gammaproteobacteria</taxon>
        <taxon>Thiotrichales</taxon>
        <taxon>Thiotrichaceae</taxon>
        <taxon>Thiothrix</taxon>
    </lineage>
</organism>
<keyword evidence="4" id="KW-1185">Reference proteome</keyword>
<evidence type="ECO:0000259" key="1">
    <source>
        <dbReference type="Pfam" id="PF09820"/>
    </source>
</evidence>
<dbReference type="Proteomes" id="UP001229862">
    <property type="component" value="Chromosome"/>
</dbReference>
<dbReference type="EMBL" id="JAVFKN010000001">
    <property type="protein sequence ID" value="MDQ5766969.1"/>
    <property type="molecule type" value="Genomic_DNA"/>
</dbReference>
<reference evidence="3 4" key="1">
    <citation type="submission" date="2023-08" db="EMBL/GenBank/DDBJ databases">
        <title>New molecular markers tilS and rpoB for phylogenetic and monitoring studies of the genus Thiothrix biodiversity.</title>
        <authorList>
            <person name="Ravin N.V."/>
            <person name="Smolyakov D."/>
            <person name="Markov N.D."/>
            <person name="Beletsky A.V."/>
            <person name="Mardanov A.V."/>
            <person name="Rudenko T.S."/>
            <person name="Grabovich M.Y."/>
        </authorList>
    </citation>
    <scope>NUCLEOTIDE SEQUENCE</scope>
    <source>
        <strain evidence="3">DNT52</strain>
        <strain evidence="2 4">H33</strain>
    </source>
</reference>
<protein>
    <submittedName>
        <fullName evidence="3">AAA family ATPase</fullName>
    </submittedName>
</protein>
<accession>A0AA51MQE5</accession>
<feature type="domain" description="AAA-ATPase-like" evidence="1">
    <location>
        <begin position="4"/>
        <end position="221"/>
    </location>
</feature>
<dbReference type="AlphaFoldDB" id="A0AA51MQE5"/>
<dbReference type="Pfam" id="PF08011">
    <property type="entry name" value="PDDEXK_9"/>
    <property type="match status" value="1"/>
</dbReference>
<dbReference type="RefSeq" id="WP_308133210.1">
    <property type="nucleotide sequence ID" value="NZ_CP133197.1"/>
</dbReference>
<dbReference type="InterPro" id="IPR027417">
    <property type="entry name" value="P-loop_NTPase"/>
</dbReference>
<evidence type="ECO:0000313" key="3">
    <source>
        <dbReference type="EMBL" id="WML88170.1"/>
    </source>
</evidence>
<dbReference type="InterPro" id="IPR012547">
    <property type="entry name" value="PDDEXK_9"/>
</dbReference>
<dbReference type="Pfam" id="PF09820">
    <property type="entry name" value="AAA-ATPase_like"/>
    <property type="match status" value="1"/>
</dbReference>
<evidence type="ECO:0000313" key="4">
    <source>
        <dbReference type="Proteomes" id="UP001223336"/>
    </source>
</evidence>
<gene>
    <name evidence="2" type="ORF">RCC75_00400</name>
    <name evidence="3" type="ORF">RCG00_07280</name>
</gene>
<name>A0AA51MQE5_9GAMM</name>
<proteinExistence type="predicted"/>
<dbReference type="InterPro" id="IPR018631">
    <property type="entry name" value="AAA-ATPase-like_dom"/>
</dbReference>